<proteinExistence type="predicted"/>
<evidence type="ECO:0000313" key="2">
    <source>
        <dbReference type="Proteomes" id="UP000499080"/>
    </source>
</evidence>
<organism evidence="1 2">
    <name type="scientific">Araneus ventricosus</name>
    <name type="common">Orbweaver spider</name>
    <name type="synonym">Epeira ventricosa</name>
    <dbReference type="NCBI Taxonomy" id="182803"/>
    <lineage>
        <taxon>Eukaryota</taxon>
        <taxon>Metazoa</taxon>
        <taxon>Ecdysozoa</taxon>
        <taxon>Arthropoda</taxon>
        <taxon>Chelicerata</taxon>
        <taxon>Arachnida</taxon>
        <taxon>Araneae</taxon>
        <taxon>Araneomorphae</taxon>
        <taxon>Entelegynae</taxon>
        <taxon>Araneoidea</taxon>
        <taxon>Araneidae</taxon>
        <taxon>Araneus</taxon>
    </lineage>
</organism>
<dbReference type="EMBL" id="BGPR01057150">
    <property type="protein sequence ID" value="GBO33540.1"/>
    <property type="molecule type" value="Genomic_DNA"/>
</dbReference>
<keyword evidence="2" id="KW-1185">Reference proteome</keyword>
<evidence type="ECO:0000313" key="1">
    <source>
        <dbReference type="EMBL" id="GBO33540.1"/>
    </source>
</evidence>
<protein>
    <submittedName>
        <fullName evidence="1">Uncharacterized protein</fullName>
    </submittedName>
</protein>
<name>A0A4Y2WBF5_ARAVE</name>
<dbReference type="Proteomes" id="UP000499080">
    <property type="component" value="Unassembled WGS sequence"/>
</dbReference>
<accession>A0A4Y2WBF5</accession>
<sequence length="130" mass="14547">MALKRKSFEFIRYCVNLPKAVQRPSYVSALWGQSLALRGMPEDQCSFNFGKRKLSLGHREVIRRKRLDMLSDGVILLHDNTGTELQNSRIAAKVQVGSLEPLPYSAESASNLVSSTYLPSRVKKVGPALR</sequence>
<gene>
    <name evidence="1" type="ORF">AVEN_249813_1</name>
</gene>
<dbReference type="AlphaFoldDB" id="A0A4Y2WBF5"/>
<comment type="caution">
    <text evidence="1">The sequence shown here is derived from an EMBL/GenBank/DDBJ whole genome shotgun (WGS) entry which is preliminary data.</text>
</comment>
<reference evidence="1 2" key="1">
    <citation type="journal article" date="2019" name="Sci. Rep.">
        <title>Orb-weaving spider Araneus ventricosus genome elucidates the spidroin gene catalogue.</title>
        <authorList>
            <person name="Kono N."/>
            <person name="Nakamura H."/>
            <person name="Ohtoshi R."/>
            <person name="Moran D.A.P."/>
            <person name="Shinohara A."/>
            <person name="Yoshida Y."/>
            <person name="Fujiwara M."/>
            <person name="Mori M."/>
            <person name="Tomita M."/>
            <person name="Arakawa K."/>
        </authorList>
    </citation>
    <scope>NUCLEOTIDE SEQUENCE [LARGE SCALE GENOMIC DNA]</scope>
</reference>